<dbReference type="EMBL" id="VJXY01000001">
    <property type="protein sequence ID" value="MBD6614419.1"/>
    <property type="molecule type" value="Genomic_DNA"/>
</dbReference>
<evidence type="ECO:0000313" key="2">
    <source>
        <dbReference type="Proteomes" id="UP001165986"/>
    </source>
</evidence>
<dbReference type="Proteomes" id="UP001165986">
    <property type="component" value="Unassembled WGS sequence"/>
</dbReference>
<proteinExistence type="predicted"/>
<name>A0AA40SSG3_9NOST</name>
<organism evidence="1 2">
    <name type="scientific">Komarekiella delphini-convector SJRDD-AB1</name>
    <dbReference type="NCBI Taxonomy" id="2593771"/>
    <lineage>
        <taxon>Bacteria</taxon>
        <taxon>Bacillati</taxon>
        <taxon>Cyanobacteriota</taxon>
        <taxon>Cyanophyceae</taxon>
        <taxon>Nostocales</taxon>
        <taxon>Nostocaceae</taxon>
        <taxon>Komarekiella</taxon>
        <taxon>Komarekiella delphini-convector</taxon>
    </lineage>
</organism>
<gene>
    <name evidence="1" type="ORF">FNW02_00645</name>
</gene>
<evidence type="ECO:0000313" key="1">
    <source>
        <dbReference type="EMBL" id="MBD6614419.1"/>
    </source>
</evidence>
<sequence length="63" mass="7560">MLSRFLVKLAYHNFTRYGYAYRLYLERAFFEVGKALAELRNELRPTVGDRIIIVVRSFALKFR</sequence>
<dbReference type="AlphaFoldDB" id="A0AA40SSG3"/>
<keyword evidence="2" id="KW-1185">Reference proteome</keyword>
<protein>
    <submittedName>
        <fullName evidence="1">Uncharacterized protein</fullName>
    </submittedName>
</protein>
<comment type="caution">
    <text evidence="1">The sequence shown here is derived from an EMBL/GenBank/DDBJ whole genome shotgun (WGS) entry which is preliminary data.</text>
</comment>
<reference evidence="1" key="1">
    <citation type="submission" date="2019-07" db="EMBL/GenBank/DDBJ databases">
        <title>Toxilogical consequences of a new and cryptic species of cyanobacteria (Komarekiella delphini-convector) recovered from the epidermis of a bottlenose dolphin and 1500 ft. in the air.</title>
        <authorList>
            <person name="Brown A.O."/>
            <person name="Dvorak P."/>
            <person name="Villanueva C.D."/>
            <person name="Foss A.J."/>
            <person name="Garvey A.D."/>
            <person name="Gibson Q.A."/>
            <person name="Johansen J.R."/>
            <person name="Casamatta D.A."/>
        </authorList>
    </citation>
    <scope>NUCLEOTIDE SEQUENCE</scope>
    <source>
        <strain evidence="1">SJRDD-AB1</strain>
    </source>
</reference>
<accession>A0AA40SSG3</accession>